<protein>
    <recommendedName>
        <fullName evidence="3">TIGR02301 family protein</fullName>
    </recommendedName>
</protein>
<dbReference type="InterPro" id="IPR012645">
    <property type="entry name" value="CHP02301"/>
</dbReference>
<reference evidence="1 2" key="1">
    <citation type="submission" date="2015-09" db="EMBL/GenBank/DDBJ databases">
        <authorList>
            <person name="Jackson K.R."/>
            <person name="Lunt B.L."/>
            <person name="Fisher J.N.B."/>
            <person name="Gardner A.V."/>
            <person name="Bailey M.E."/>
            <person name="Deus L.M."/>
            <person name="Earl A.S."/>
            <person name="Gibby P.D."/>
            <person name="Hartmann K.A."/>
            <person name="Liu J.E."/>
            <person name="Manci A.M."/>
            <person name="Nielsen D.A."/>
            <person name="Solomon M.B."/>
            <person name="Breakwell D.P."/>
            <person name="Burnett S.H."/>
            <person name="Grose J.H."/>
        </authorList>
    </citation>
    <scope>NUCLEOTIDE SEQUENCE [LARGE SCALE GENOMIC DNA]</scope>
    <source>
        <strain evidence="1 2">16</strain>
    </source>
</reference>
<evidence type="ECO:0000313" key="1">
    <source>
        <dbReference type="EMBL" id="KPL55723.1"/>
    </source>
</evidence>
<dbReference type="STRING" id="665126.ABB55_07165"/>
<dbReference type="AlphaFoldDB" id="A0A0P6WLM6"/>
<evidence type="ECO:0000313" key="2">
    <source>
        <dbReference type="Proteomes" id="UP000048984"/>
    </source>
</evidence>
<dbReference type="Proteomes" id="UP000048984">
    <property type="component" value="Unassembled WGS sequence"/>
</dbReference>
<sequence length="122" mass="13441">MLAAGIAATLVAAVPARALPGDPPYAESLMRLAEILGGLHHLRPLCGAPDGQIWRQKMSALLQAQDPTPEDRKRLVERFNQSYRSLAEIHRTCTPAAIEIIDRYLAEGGRLTRDIVSRYGRP</sequence>
<keyword evidence="2" id="KW-1185">Reference proteome</keyword>
<dbReference type="EMBL" id="LJYW01000001">
    <property type="protein sequence ID" value="KPL55723.1"/>
    <property type="molecule type" value="Genomic_DNA"/>
</dbReference>
<name>A0A0P6WLM6_9HYPH</name>
<reference evidence="1 2" key="2">
    <citation type="submission" date="2015-10" db="EMBL/GenBank/DDBJ databases">
        <title>Draft Genome Sequence of Prosthecomicrobium hirschii ATCC 27832.</title>
        <authorList>
            <person name="Daniel J."/>
            <person name="Givan S.A."/>
            <person name="Brun Y.V."/>
            <person name="Brown P.J."/>
        </authorList>
    </citation>
    <scope>NUCLEOTIDE SEQUENCE [LARGE SCALE GENOMIC DNA]</scope>
    <source>
        <strain evidence="1 2">16</strain>
    </source>
</reference>
<dbReference type="NCBIfam" id="TIGR02301">
    <property type="entry name" value="TIGR02301 family protein"/>
    <property type="match status" value="1"/>
</dbReference>
<gene>
    <name evidence="1" type="ORF">ABB55_07165</name>
</gene>
<accession>A0A0P6WLM6</accession>
<organism evidence="1 2">
    <name type="scientific">Prosthecodimorpha hirschii</name>
    <dbReference type="NCBI Taxonomy" id="665126"/>
    <lineage>
        <taxon>Bacteria</taxon>
        <taxon>Pseudomonadati</taxon>
        <taxon>Pseudomonadota</taxon>
        <taxon>Alphaproteobacteria</taxon>
        <taxon>Hyphomicrobiales</taxon>
        <taxon>Ancalomicrobiaceae</taxon>
        <taxon>Prosthecodimorpha</taxon>
    </lineage>
</organism>
<evidence type="ECO:0008006" key="3">
    <source>
        <dbReference type="Google" id="ProtNLM"/>
    </source>
</evidence>
<proteinExistence type="predicted"/>
<dbReference type="Pfam" id="PF09539">
    <property type="entry name" value="DUF2385"/>
    <property type="match status" value="1"/>
</dbReference>
<comment type="caution">
    <text evidence="1">The sequence shown here is derived from an EMBL/GenBank/DDBJ whole genome shotgun (WGS) entry which is preliminary data.</text>
</comment>